<organism evidence="5 6">
    <name type="scientific">Eiseniibacteriota bacterium</name>
    <dbReference type="NCBI Taxonomy" id="2212470"/>
    <lineage>
        <taxon>Bacteria</taxon>
        <taxon>Candidatus Eiseniibacteriota</taxon>
    </lineage>
</organism>
<evidence type="ECO:0000259" key="4">
    <source>
        <dbReference type="Pfam" id="PF17148"/>
    </source>
</evidence>
<dbReference type="InterPro" id="IPR032534">
    <property type="entry name" value="EcxA_zinc-bd"/>
</dbReference>
<dbReference type="InterPro" id="IPR024079">
    <property type="entry name" value="MetalloPept_cat_dom_sf"/>
</dbReference>
<feature type="chain" id="PRO_5032346604" evidence="2">
    <location>
        <begin position="28"/>
        <end position="849"/>
    </location>
</feature>
<dbReference type="EMBL" id="JABFRW010000155">
    <property type="protein sequence ID" value="NOT34917.1"/>
    <property type="molecule type" value="Genomic_DNA"/>
</dbReference>
<comment type="caution">
    <text evidence="5">The sequence shown here is derived from an EMBL/GenBank/DDBJ whole genome shotgun (WGS) entry which is preliminary data.</text>
</comment>
<name>A0A849SPT5_UNCEI</name>
<accession>A0A849SPT5</accession>
<evidence type="ECO:0000256" key="1">
    <source>
        <dbReference type="SAM" id="MobiDB-lite"/>
    </source>
</evidence>
<evidence type="ECO:0000313" key="5">
    <source>
        <dbReference type="EMBL" id="NOT34917.1"/>
    </source>
</evidence>
<dbReference type="PANTHER" id="PTHR38478">
    <property type="entry name" value="PEPTIDASE M1A AND M12B"/>
    <property type="match status" value="1"/>
</dbReference>
<dbReference type="InterPro" id="IPR034032">
    <property type="entry name" value="Zn_MMP-like_bac"/>
</dbReference>
<evidence type="ECO:0000259" key="3">
    <source>
        <dbReference type="Pfam" id="PF16313"/>
    </source>
</evidence>
<dbReference type="Pfam" id="PF17148">
    <property type="entry name" value="DUF5117"/>
    <property type="match status" value="1"/>
</dbReference>
<protein>
    <submittedName>
        <fullName evidence="5">DUF5117 domain-containing protein</fullName>
    </submittedName>
</protein>
<evidence type="ECO:0000313" key="6">
    <source>
        <dbReference type="Proteomes" id="UP000580839"/>
    </source>
</evidence>
<dbReference type="InterPro" id="IPR033413">
    <property type="entry name" value="DUF5117"/>
</dbReference>
<reference evidence="5 6" key="1">
    <citation type="submission" date="2020-04" db="EMBL/GenBank/DDBJ databases">
        <title>Metagenomic profiling of ammonia- and methane-oxidizing microorganisms in a Dutch drinking water treatment plant.</title>
        <authorList>
            <person name="Poghosyan L."/>
            <person name="Leucker S."/>
        </authorList>
    </citation>
    <scope>NUCLEOTIDE SEQUENCE [LARGE SCALE GENOMIC DNA]</scope>
    <source>
        <strain evidence="5">S-RSF-IL-03</strain>
    </source>
</reference>
<feature type="compositionally biased region" description="Low complexity" evidence="1">
    <location>
        <begin position="802"/>
        <end position="817"/>
    </location>
</feature>
<dbReference type="GO" id="GO:0008237">
    <property type="term" value="F:metallopeptidase activity"/>
    <property type="evidence" value="ECO:0007669"/>
    <property type="project" value="InterPro"/>
</dbReference>
<proteinExistence type="predicted"/>
<sequence>MATAILKHSIAIVVVAAAICNASGAAAATDPFAAHAKSALRRTGLLTTYLDRSAGKLLLELPKPVGERNECGSFLYLEGIRTGLGSNPVGLDRGQSGDARVVTFRRVGNRVMLEQPNLRYRAQSADSNEVRAVRESFAVSILWAGEVVATASDGRLLIDLTSFVVRDAHRMTAALKEANQGAYSLDKDRSALEPGQCKSFPDNLEFEAVLTFASDEPGPEVRATAPTPQAITLTQHHSLVRLPDDGFKPRVWDPRCGSFEVLFADYAQPIAADLDVRWLVRHRLEKLDPSAARSRVKWPLVYYVDSGAPEPIRSALVEGASWWARAFEAAGFIDAFQVKLLPPDADPLDVRYNVIQWVHRASRGWSYGGGIIDPRTGEMIKGHVWLGSLRIRQDRMIIEGLAGIEKSGSGLADDPVEVSLARIRQLSAHEVGHTLGFNHNFAASTYGDRASVMDYPAPQVGIRPDSSLDFSSAYGVGVGEWDVQTVRYAYSEFSSPAAEGAGLEAILRDNQSKRLLYLSDEDTRPAGAAHPLAAMWDNGADPIATLTHELQVRRLALRRFGERNIFPGAPLGSLNAVLVPLYYHHRYQMEAAAKSIGGLDYSYSVRGDGSAPARPVPADRQRAALAAVLTTLDPAQLDLPESLLGKLAPPSVAYPPHREFFGSHTSPMFDALGAAGTATELTLGVLLPPARLARLVDFHRRDPSQPGVEELLDAITHRVFGDPAPATPRLREIRRTQQGVVARGLIESAAAPTQTTAVRAALEACLTRLAADLKRGARSGEPADRALRDALAGDIARYMARPAASSPAPSAAPGGAPELPPGPPIGGWNASDECVWESSSARLRPQDYR</sequence>
<dbReference type="Pfam" id="PF16313">
    <property type="entry name" value="DUF4953"/>
    <property type="match status" value="1"/>
</dbReference>
<dbReference type="AlphaFoldDB" id="A0A849SPT5"/>
<feature type="region of interest" description="Disordered" evidence="1">
    <location>
        <begin position="802"/>
        <end position="831"/>
    </location>
</feature>
<dbReference type="CDD" id="cd04276">
    <property type="entry name" value="ZnMc_MMP_like_2"/>
    <property type="match status" value="1"/>
</dbReference>
<evidence type="ECO:0000256" key="2">
    <source>
        <dbReference type="SAM" id="SignalP"/>
    </source>
</evidence>
<gene>
    <name evidence="5" type="ORF">HOP12_12205</name>
</gene>
<feature type="signal peptide" evidence="2">
    <location>
        <begin position="1"/>
        <end position="27"/>
    </location>
</feature>
<dbReference type="Proteomes" id="UP000580839">
    <property type="component" value="Unassembled WGS sequence"/>
</dbReference>
<dbReference type="SUPFAM" id="SSF55486">
    <property type="entry name" value="Metalloproteases ('zincins'), catalytic domain"/>
    <property type="match status" value="1"/>
</dbReference>
<feature type="domain" description="DUF5117" evidence="4">
    <location>
        <begin position="94"/>
        <end position="286"/>
    </location>
</feature>
<keyword evidence="2" id="KW-0732">Signal</keyword>
<dbReference type="PANTHER" id="PTHR38478:SF1">
    <property type="entry name" value="ZINC DEPENDENT METALLOPROTEASE DOMAIN LIPOPROTEIN"/>
    <property type="match status" value="1"/>
</dbReference>
<feature type="domain" description="EcxA zinc-binding" evidence="3">
    <location>
        <begin position="414"/>
        <end position="722"/>
    </location>
</feature>
<dbReference type="Gene3D" id="3.40.390.10">
    <property type="entry name" value="Collagenase (Catalytic Domain)"/>
    <property type="match status" value="1"/>
</dbReference>